<proteinExistence type="predicted"/>
<organism evidence="1 2">
    <name type="scientific">Zarea fungicola</name>
    <dbReference type="NCBI Taxonomy" id="93591"/>
    <lineage>
        <taxon>Eukaryota</taxon>
        <taxon>Fungi</taxon>
        <taxon>Dikarya</taxon>
        <taxon>Ascomycota</taxon>
        <taxon>Pezizomycotina</taxon>
        <taxon>Sordariomycetes</taxon>
        <taxon>Hypocreomycetidae</taxon>
        <taxon>Hypocreales</taxon>
        <taxon>Cordycipitaceae</taxon>
        <taxon>Zarea</taxon>
    </lineage>
</organism>
<name>A0ACC1NAE8_9HYPO</name>
<keyword evidence="2" id="KW-1185">Reference proteome</keyword>
<dbReference type="Proteomes" id="UP001143910">
    <property type="component" value="Unassembled WGS sequence"/>
</dbReference>
<protein>
    <submittedName>
        <fullName evidence="1">Uncharacterized protein</fullName>
    </submittedName>
</protein>
<dbReference type="EMBL" id="JANJQO010000603">
    <property type="protein sequence ID" value="KAJ2976260.1"/>
    <property type="molecule type" value="Genomic_DNA"/>
</dbReference>
<evidence type="ECO:0000313" key="1">
    <source>
        <dbReference type="EMBL" id="KAJ2976260.1"/>
    </source>
</evidence>
<comment type="caution">
    <text evidence="1">The sequence shown here is derived from an EMBL/GenBank/DDBJ whole genome shotgun (WGS) entry which is preliminary data.</text>
</comment>
<accession>A0ACC1NAE8</accession>
<sequence length="345" mass="36936">MATQSGILVTAADAPFTLVDNLPRPVAGKKQALVRSAYIGINPVDSLMRKTGILVVDWPAVLGSDFCAQVIETGSDCQRLKKGDWVYGDAQLGQESFGPFQETFLVDEDCVFKKPDNLTPGQASTLGVALETATFGLSVGAKVVIPDAAQKAPQRDEWLIVLGGSGMVGRSAIQIARVCGYKVAASCSPSKNSIVTEYGADATFNNRATPEEQAQQVQDVTAGKHSIIFDASAVSHEAAAKILETTSILPKYFTTADPTPRTMPEGVTSYNVLIGKLGQKDDFGQHITAETKKMIPQLEPHVANGQLTPVDFNVYEKKGLDGLLAALNDYEKEVPQTKVVVQLHD</sequence>
<gene>
    <name evidence="1" type="ORF">NQ176_g5052</name>
</gene>
<reference evidence="1" key="1">
    <citation type="submission" date="2022-08" db="EMBL/GenBank/DDBJ databases">
        <title>Genome Sequence of Lecanicillium fungicola.</title>
        <authorList>
            <person name="Buettner E."/>
        </authorList>
    </citation>
    <scope>NUCLEOTIDE SEQUENCE</scope>
    <source>
        <strain evidence="1">Babe33</strain>
    </source>
</reference>
<evidence type="ECO:0000313" key="2">
    <source>
        <dbReference type="Proteomes" id="UP001143910"/>
    </source>
</evidence>